<organism evidence="2 3">
    <name type="scientific">Cylindrobasidium torrendii FP15055 ss-10</name>
    <dbReference type="NCBI Taxonomy" id="1314674"/>
    <lineage>
        <taxon>Eukaryota</taxon>
        <taxon>Fungi</taxon>
        <taxon>Dikarya</taxon>
        <taxon>Basidiomycota</taxon>
        <taxon>Agaricomycotina</taxon>
        <taxon>Agaricomycetes</taxon>
        <taxon>Agaricomycetidae</taxon>
        <taxon>Agaricales</taxon>
        <taxon>Marasmiineae</taxon>
        <taxon>Physalacriaceae</taxon>
        <taxon>Cylindrobasidium</taxon>
    </lineage>
</organism>
<evidence type="ECO:0000313" key="3">
    <source>
        <dbReference type="Proteomes" id="UP000054007"/>
    </source>
</evidence>
<dbReference type="OrthoDB" id="3192267at2759"/>
<feature type="compositionally biased region" description="Low complexity" evidence="1">
    <location>
        <begin position="156"/>
        <end position="174"/>
    </location>
</feature>
<keyword evidence="3" id="KW-1185">Reference proteome</keyword>
<accession>A0A0D7B5M8</accession>
<feature type="region of interest" description="Disordered" evidence="1">
    <location>
        <begin position="132"/>
        <end position="174"/>
    </location>
</feature>
<sequence length="174" mass="18608">MSNTKPPYYILFAHSSSPSAPPIYGHPSIQYHYADDSPLNLLPRENENVILMDYTPESTGLPPVRSISNTLAVTGITSKDPLVSSSTEGLNEQMYIIETVALDDNEKRVNSDGKSARDVVAEFKQKNAVLRRALHSQPSGSATAIPPTPSAPRQIPAPSGSSSTLSPLALSPVP</sequence>
<proteinExistence type="predicted"/>
<dbReference type="EMBL" id="KN880587">
    <property type="protein sequence ID" value="KIY65520.1"/>
    <property type="molecule type" value="Genomic_DNA"/>
</dbReference>
<name>A0A0D7B5M8_9AGAR</name>
<evidence type="ECO:0000313" key="2">
    <source>
        <dbReference type="EMBL" id="KIY65520.1"/>
    </source>
</evidence>
<gene>
    <name evidence="2" type="ORF">CYLTODRAFT_492267</name>
</gene>
<dbReference type="AlphaFoldDB" id="A0A0D7B5M8"/>
<evidence type="ECO:0000256" key="1">
    <source>
        <dbReference type="SAM" id="MobiDB-lite"/>
    </source>
</evidence>
<reference evidence="2 3" key="1">
    <citation type="journal article" date="2015" name="Fungal Genet. Biol.">
        <title>Evolution of novel wood decay mechanisms in Agaricales revealed by the genome sequences of Fistulina hepatica and Cylindrobasidium torrendii.</title>
        <authorList>
            <person name="Floudas D."/>
            <person name="Held B.W."/>
            <person name="Riley R."/>
            <person name="Nagy L.G."/>
            <person name="Koehler G."/>
            <person name="Ransdell A.S."/>
            <person name="Younus H."/>
            <person name="Chow J."/>
            <person name="Chiniquy J."/>
            <person name="Lipzen A."/>
            <person name="Tritt A."/>
            <person name="Sun H."/>
            <person name="Haridas S."/>
            <person name="LaButti K."/>
            <person name="Ohm R.A."/>
            <person name="Kues U."/>
            <person name="Blanchette R.A."/>
            <person name="Grigoriev I.V."/>
            <person name="Minto R.E."/>
            <person name="Hibbett D.S."/>
        </authorList>
    </citation>
    <scope>NUCLEOTIDE SEQUENCE [LARGE SCALE GENOMIC DNA]</scope>
    <source>
        <strain evidence="2 3">FP15055 ss-10</strain>
    </source>
</reference>
<protein>
    <submittedName>
        <fullName evidence="2">Uncharacterized protein</fullName>
    </submittedName>
</protein>
<dbReference type="Proteomes" id="UP000054007">
    <property type="component" value="Unassembled WGS sequence"/>
</dbReference>